<dbReference type="Gene3D" id="2.60.40.790">
    <property type="match status" value="1"/>
</dbReference>
<reference evidence="5 6" key="1">
    <citation type="submission" date="2016-08" db="EMBL/GenBank/DDBJ databases">
        <title>A Parts List for Fungal Cellulosomes Revealed by Comparative Genomics.</title>
        <authorList>
            <consortium name="DOE Joint Genome Institute"/>
            <person name="Haitjema C.H."/>
            <person name="Gilmore S.P."/>
            <person name="Henske J.K."/>
            <person name="Solomon K.V."/>
            <person name="De Groot R."/>
            <person name="Kuo A."/>
            <person name="Mondo S.J."/>
            <person name="Salamov A.A."/>
            <person name="Labutti K."/>
            <person name="Zhao Z."/>
            <person name="Chiniquy J."/>
            <person name="Barry K."/>
            <person name="Brewer H.M."/>
            <person name="Purvine S.O."/>
            <person name="Wright A.T."/>
            <person name="Boxma B."/>
            <person name="Van Alen T."/>
            <person name="Hackstein J.H."/>
            <person name="Baker S.E."/>
            <person name="Grigoriev I.V."/>
            <person name="O'Malley M.A."/>
        </authorList>
    </citation>
    <scope>NUCLEOTIDE SEQUENCE [LARGE SCALE GENOMIC DNA]</scope>
    <source>
        <strain evidence="5 6">G1</strain>
    </source>
</reference>
<dbReference type="Proteomes" id="UP000193920">
    <property type="component" value="Unassembled WGS sequence"/>
</dbReference>
<dbReference type="InterPro" id="IPR002068">
    <property type="entry name" value="A-crystallin/Hsp20_dom"/>
</dbReference>
<keyword evidence="6" id="KW-1185">Reference proteome</keyword>
<feature type="compositionally biased region" description="Low complexity" evidence="3">
    <location>
        <begin position="81"/>
        <end position="98"/>
    </location>
</feature>
<evidence type="ECO:0000256" key="3">
    <source>
        <dbReference type="SAM" id="MobiDB-lite"/>
    </source>
</evidence>
<dbReference type="AlphaFoldDB" id="A0A1Y2ASR3"/>
<proteinExistence type="inferred from homology"/>
<name>A0A1Y2ASR3_9FUNG</name>
<dbReference type="EMBL" id="MCOG01000210">
    <property type="protein sequence ID" value="ORY25592.1"/>
    <property type="molecule type" value="Genomic_DNA"/>
</dbReference>
<comment type="caution">
    <text evidence="5">The sequence shown here is derived from an EMBL/GenBank/DDBJ whole genome shotgun (WGS) entry which is preliminary data.</text>
</comment>
<protein>
    <recommendedName>
        <fullName evidence="4">SHSP domain-containing protein</fullName>
    </recommendedName>
</protein>
<dbReference type="SUPFAM" id="SSF49764">
    <property type="entry name" value="HSP20-like chaperones"/>
    <property type="match status" value="1"/>
</dbReference>
<evidence type="ECO:0000313" key="5">
    <source>
        <dbReference type="EMBL" id="ORY25592.1"/>
    </source>
</evidence>
<organism evidence="5 6">
    <name type="scientific">Neocallimastix californiae</name>
    <dbReference type="NCBI Taxonomy" id="1754190"/>
    <lineage>
        <taxon>Eukaryota</taxon>
        <taxon>Fungi</taxon>
        <taxon>Fungi incertae sedis</taxon>
        <taxon>Chytridiomycota</taxon>
        <taxon>Chytridiomycota incertae sedis</taxon>
        <taxon>Neocallimastigomycetes</taxon>
        <taxon>Neocallimastigales</taxon>
        <taxon>Neocallimastigaceae</taxon>
        <taxon>Neocallimastix</taxon>
    </lineage>
</organism>
<evidence type="ECO:0000256" key="2">
    <source>
        <dbReference type="RuleBase" id="RU003616"/>
    </source>
</evidence>
<gene>
    <name evidence="5" type="ORF">LY90DRAFT_706286</name>
</gene>
<dbReference type="Pfam" id="PF00011">
    <property type="entry name" value="HSP20"/>
    <property type="match status" value="1"/>
</dbReference>
<dbReference type="PROSITE" id="PS01031">
    <property type="entry name" value="SHSP"/>
    <property type="match status" value="1"/>
</dbReference>
<feature type="compositionally biased region" description="Basic and acidic residues" evidence="3">
    <location>
        <begin position="99"/>
        <end position="112"/>
    </location>
</feature>
<evidence type="ECO:0000259" key="4">
    <source>
        <dbReference type="PROSITE" id="PS01031"/>
    </source>
</evidence>
<feature type="compositionally biased region" description="Polar residues" evidence="3">
    <location>
        <begin position="71"/>
        <end position="80"/>
    </location>
</feature>
<comment type="similarity">
    <text evidence="1 2">Belongs to the small heat shock protein (HSP20) family.</text>
</comment>
<feature type="compositionally biased region" description="Basic and acidic residues" evidence="3">
    <location>
        <begin position="61"/>
        <end position="70"/>
    </location>
</feature>
<dbReference type="InterPro" id="IPR008978">
    <property type="entry name" value="HSP20-like_chaperone"/>
</dbReference>
<evidence type="ECO:0000256" key="1">
    <source>
        <dbReference type="PROSITE-ProRule" id="PRU00285"/>
    </source>
</evidence>
<sequence>MKIYSCSLRKQINNSDISSELKYNPGMNFNEDGENFYIHADLPGMTRDQIKIEFNEEDHSLIISGERKSPYETNQNEILSEQTSNNENTNENNNNKNSQNKENKENKENKDI</sequence>
<evidence type="ECO:0000313" key="6">
    <source>
        <dbReference type="Proteomes" id="UP000193920"/>
    </source>
</evidence>
<feature type="region of interest" description="Disordered" evidence="3">
    <location>
        <begin position="61"/>
        <end position="112"/>
    </location>
</feature>
<accession>A0A1Y2ASR3</accession>
<dbReference type="OrthoDB" id="5511210at2759"/>
<dbReference type="CDD" id="cd06464">
    <property type="entry name" value="ACD_sHsps-like"/>
    <property type="match status" value="1"/>
</dbReference>
<feature type="non-terminal residue" evidence="5">
    <location>
        <position position="112"/>
    </location>
</feature>
<feature type="domain" description="SHSP" evidence="4">
    <location>
        <begin position="18"/>
        <end position="112"/>
    </location>
</feature>